<dbReference type="Proteomes" id="UP001215097">
    <property type="component" value="Chromosome"/>
</dbReference>
<name>A0ABY7XSF4_MICLT</name>
<reference evidence="2 3" key="1">
    <citation type="submission" date="2021-06" db="EMBL/GenBank/DDBJ databases">
        <title>Genome-based taxonomic framework of Microbacterium strains isolated from marine environment, the description of four new species and reclassification of four preexisting species.</title>
        <authorList>
            <person name="Lee S.D."/>
            <person name="Kim S.-M."/>
            <person name="Byeon Y.-S."/>
            <person name="Yang H.L."/>
            <person name="Kim I.S."/>
        </authorList>
    </citation>
    <scope>NUCLEOTIDE SEQUENCE [LARGE SCALE GENOMIC DNA]</scope>
    <source>
        <strain evidence="2 3">KACC 14465</strain>
    </source>
</reference>
<dbReference type="RefSeq" id="WP_282215266.1">
    <property type="nucleotide sequence ID" value="NZ_BAAAUN010000001.1"/>
</dbReference>
<evidence type="ECO:0000313" key="3">
    <source>
        <dbReference type="Proteomes" id="UP001215097"/>
    </source>
</evidence>
<gene>
    <name evidence="2" type="ORF">KV395_18415</name>
</gene>
<keyword evidence="1" id="KW-1133">Transmembrane helix</keyword>
<evidence type="ECO:0008006" key="4">
    <source>
        <dbReference type="Google" id="ProtNLM"/>
    </source>
</evidence>
<keyword evidence="1" id="KW-0472">Membrane</keyword>
<protein>
    <recommendedName>
        <fullName evidence="4">Bacitracin resistance protein</fullName>
    </recommendedName>
</protein>
<feature type="transmembrane region" description="Helical" evidence="1">
    <location>
        <begin position="47"/>
        <end position="72"/>
    </location>
</feature>
<feature type="transmembrane region" description="Helical" evidence="1">
    <location>
        <begin position="12"/>
        <end position="35"/>
    </location>
</feature>
<feature type="transmembrane region" description="Helical" evidence="1">
    <location>
        <begin position="79"/>
        <end position="100"/>
    </location>
</feature>
<dbReference type="EMBL" id="CP078075">
    <property type="protein sequence ID" value="WDM45101.1"/>
    <property type="molecule type" value="Genomic_DNA"/>
</dbReference>
<accession>A0ABY7XSF4</accession>
<evidence type="ECO:0000313" key="2">
    <source>
        <dbReference type="EMBL" id="WDM45101.1"/>
    </source>
</evidence>
<organism evidence="2 3">
    <name type="scientific">Microbacterium luteolum</name>
    <name type="common">Aureobacterium luteolum</name>
    <dbReference type="NCBI Taxonomy" id="69367"/>
    <lineage>
        <taxon>Bacteria</taxon>
        <taxon>Bacillati</taxon>
        <taxon>Actinomycetota</taxon>
        <taxon>Actinomycetes</taxon>
        <taxon>Micrococcales</taxon>
        <taxon>Microbacteriaceae</taxon>
        <taxon>Microbacterium</taxon>
    </lineage>
</organism>
<proteinExistence type="predicted"/>
<keyword evidence="3" id="KW-1185">Reference proteome</keyword>
<keyword evidence="1" id="KW-0812">Transmembrane</keyword>
<sequence length="103" mass="10181">MTTNSPSSPRRGLAISSVVTGALATVMIIAFWLIAGGSDGQGLSTGSVLAVLFFYAAPVVGAIAVLLGIVAAILSRSKLLAIVGIVLGAVPIVAVLVSQFSAS</sequence>
<evidence type="ECO:0000256" key="1">
    <source>
        <dbReference type="SAM" id="Phobius"/>
    </source>
</evidence>